<feature type="region of interest" description="Disordered" evidence="8">
    <location>
        <begin position="66"/>
        <end position="86"/>
    </location>
</feature>
<dbReference type="GO" id="GO:0034457">
    <property type="term" value="C:Mpp10 complex"/>
    <property type="evidence" value="ECO:0007669"/>
    <property type="project" value="UniProtKB-UniRule"/>
</dbReference>
<dbReference type="InterPro" id="IPR012173">
    <property type="entry name" value="Mpp10"/>
</dbReference>
<comment type="similarity">
    <text evidence="6 7">Belongs to the MPP10 family.</text>
</comment>
<feature type="region of interest" description="Disordered" evidence="8">
    <location>
        <begin position="258"/>
        <end position="423"/>
    </location>
</feature>
<evidence type="ECO:0000256" key="4">
    <source>
        <dbReference type="ARBA" id="ARBA00023242"/>
    </source>
</evidence>
<dbReference type="GO" id="GO:0006364">
    <property type="term" value="P:rRNA processing"/>
    <property type="evidence" value="ECO:0007669"/>
    <property type="project" value="UniProtKB-KW"/>
</dbReference>
<evidence type="ECO:0000256" key="8">
    <source>
        <dbReference type="SAM" id="MobiDB-lite"/>
    </source>
</evidence>
<keyword evidence="4 7" id="KW-0539">Nucleus</keyword>
<dbReference type="EMBL" id="LN483167">
    <property type="protein sequence ID" value="CDZ97200.1"/>
    <property type="molecule type" value="Genomic_DNA"/>
</dbReference>
<dbReference type="GO" id="GO:0005732">
    <property type="term" value="C:sno(s)RNA-containing ribonucleoprotein complex"/>
    <property type="evidence" value="ECO:0007669"/>
    <property type="project" value="UniProtKB-UniRule"/>
</dbReference>
<protein>
    <recommendedName>
        <fullName evidence="7">U3 small nucleolar ribonucleoprotein protein MPP10</fullName>
    </recommendedName>
</protein>
<keyword evidence="5 7" id="KW-0687">Ribonucleoprotein</keyword>
<feature type="compositionally biased region" description="Acidic residues" evidence="8">
    <location>
        <begin position="268"/>
        <end position="282"/>
    </location>
</feature>
<dbReference type="PANTHER" id="PTHR17039">
    <property type="entry name" value="U3 SMALL NUCLEOLAR RIBONUCLEOPROTEIN PROTEIN MPP10"/>
    <property type="match status" value="1"/>
</dbReference>
<keyword evidence="2 7" id="KW-0690">Ribosome biogenesis</keyword>
<sequence>MSANVGSFQRLADILDRKPEVLALPQGDHEIAQISEVALRDIFQLALKSELTHLEPIHKFLASLNESSAPVEPVPPTPLDGLYTEGMDPDQIWEQLELRNVKLVELLEDVGAVQSGREPGESDDEGSLSLEEKIERGIIDEDDEDDELGFDEIDDMEDSGDSEEGSDDDEEDEDSEEVEEDGEEQGEEDMFDEEDMEGLEDDDEEEEEDEDDDTHKRIQDLDEPGYARASRKRQHPSLDDEFFSIDDFNRETEELEAFEVSAGKLGGDDDDDEDEEDDDDDLMGLSGGKSGKADLWGTIEADEENGTDEVLYSDFFGPPPKIYSKKPTSAPKKPSLLKGKGKASSFDDMDDEDMMMEDQDQEDEDGDMDEDNEENFEEEDEGEFSEEEEDDDDARDVTTRAKGDLFADDSEDEEDDAPMSTHAKRLAALSQQIAALESENAAPKPWALAGEASSKSRPINAILEEDLDFETVGKQVPIVTEEKVKGLEDKIKQRILDNDFNDVTRLRAMDSKPFLPSRVFELNDEKSAKSLAQIYEDDYTASNEKAAGRTPVMNEKDSKLQQQHNEIETLWEEICYKLDALSNANFTPKQPKAQIKTISNVASLSLESALPPTQRASHLLAPEEVFQPPSASDLRAKSEMTPAEKQAAREKDKKRKRKQREMLVGKADSFEKFKHAGKRIGGKGGDKKSKDEALRTLVKEGRGITVIGKDAKKFDKKGRREGQPGGENARQDGSFLKL</sequence>
<feature type="compositionally biased region" description="Basic and acidic residues" evidence="8">
    <location>
        <begin position="660"/>
        <end position="674"/>
    </location>
</feature>
<feature type="compositionally biased region" description="Acidic residues" evidence="8">
    <location>
        <begin position="406"/>
        <end position="417"/>
    </location>
</feature>
<name>A0A0F7SFV7_PHARH</name>
<keyword evidence="3 7" id="KW-0698">rRNA processing</keyword>
<evidence type="ECO:0000256" key="6">
    <source>
        <dbReference type="ARBA" id="ARBA00029455"/>
    </source>
</evidence>
<organism evidence="9">
    <name type="scientific">Phaffia rhodozyma</name>
    <name type="common">Yeast</name>
    <name type="synonym">Xanthophyllomyces dendrorhous</name>
    <dbReference type="NCBI Taxonomy" id="264483"/>
    <lineage>
        <taxon>Eukaryota</taxon>
        <taxon>Fungi</taxon>
        <taxon>Dikarya</taxon>
        <taxon>Basidiomycota</taxon>
        <taxon>Agaricomycotina</taxon>
        <taxon>Tremellomycetes</taxon>
        <taxon>Cystofilobasidiales</taxon>
        <taxon>Mrakiaceae</taxon>
        <taxon>Phaffia</taxon>
    </lineage>
</organism>
<evidence type="ECO:0000256" key="7">
    <source>
        <dbReference type="PIRNR" id="PIRNR017300"/>
    </source>
</evidence>
<dbReference type="Pfam" id="PF04006">
    <property type="entry name" value="Mpp10"/>
    <property type="match status" value="1"/>
</dbReference>
<feature type="compositionally biased region" description="Basic and acidic residues" evidence="8">
    <location>
        <begin position="709"/>
        <end position="722"/>
    </location>
</feature>
<feature type="compositionally biased region" description="Acidic residues" evidence="8">
    <location>
        <begin position="347"/>
        <end position="394"/>
    </location>
</feature>
<evidence type="ECO:0000313" key="9">
    <source>
        <dbReference type="EMBL" id="CDZ97200.1"/>
    </source>
</evidence>
<proteinExistence type="inferred from homology"/>
<evidence type="ECO:0000256" key="2">
    <source>
        <dbReference type="ARBA" id="ARBA00022517"/>
    </source>
</evidence>
<evidence type="ECO:0000256" key="5">
    <source>
        <dbReference type="ARBA" id="ARBA00023274"/>
    </source>
</evidence>
<dbReference type="PANTHER" id="PTHR17039:SF0">
    <property type="entry name" value="U3 SMALL NUCLEOLAR RIBONUCLEOPROTEIN PROTEIN MPP10"/>
    <property type="match status" value="1"/>
</dbReference>
<feature type="compositionally biased region" description="Low complexity" evidence="8">
    <location>
        <begin position="325"/>
        <end position="346"/>
    </location>
</feature>
<comment type="subcellular location">
    <subcellularLocation>
        <location evidence="1 7">Nucleus</location>
        <location evidence="1 7">Nucleolus</location>
    </subcellularLocation>
</comment>
<dbReference type="PIRSF" id="PIRSF017300">
    <property type="entry name" value="snoRNP_Mpp10"/>
    <property type="match status" value="1"/>
</dbReference>
<feature type="region of interest" description="Disordered" evidence="8">
    <location>
        <begin position="627"/>
        <end position="691"/>
    </location>
</feature>
<reference evidence="9" key="1">
    <citation type="submission" date="2014-08" db="EMBL/GenBank/DDBJ databases">
        <authorList>
            <person name="Sharma Rahul"/>
            <person name="Thines Marco"/>
        </authorList>
    </citation>
    <scope>NUCLEOTIDE SEQUENCE</scope>
</reference>
<feature type="compositionally biased region" description="Basic and acidic residues" evidence="8">
    <location>
        <begin position="395"/>
        <end position="405"/>
    </location>
</feature>
<comment type="function">
    <text evidence="7">Involved in nucleolar processing of pre-18S ribosomal RNA.</text>
</comment>
<feature type="region of interest" description="Disordered" evidence="8">
    <location>
        <begin position="134"/>
        <end position="242"/>
    </location>
</feature>
<feature type="compositionally biased region" description="Acidic residues" evidence="8">
    <location>
        <begin position="140"/>
        <end position="212"/>
    </location>
</feature>
<evidence type="ECO:0000256" key="1">
    <source>
        <dbReference type="ARBA" id="ARBA00004604"/>
    </source>
</evidence>
<evidence type="ECO:0000256" key="3">
    <source>
        <dbReference type="ARBA" id="ARBA00022552"/>
    </source>
</evidence>
<dbReference type="GO" id="GO:0032040">
    <property type="term" value="C:small-subunit processome"/>
    <property type="evidence" value="ECO:0007669"/>
    <property type="project" value="TreeGrafter"/>
</dbReference>
<dbReference type="AlphaFoldDB" id="A0A0F7SFV7"/>
<feature type="region of interest" description="Disordered" evidence="8">
    <location>
        <begin position="709"/>
        <end position="738"/>
    </location>
</feature>
<accession>A0A0F7SFV7</accession>